<dbReference type="InterPro" id="IPR029068">
    <property type="entry name" value="Glyas_Bleomycin-R_OHBP_Dase"/>
</dbReference>
<gene>
    <name evidence="2" type="primary">xylE</name>
    <name evidence="2" type="ORF">LOM8899_01566</name>
</gene>
<dbReference type="SUPFAM" id="SSF54593">
    <property type="entry name" value="Glyoxalase/Bleomycin resistance protein/Dihydroxybiphenyl dioxygenase"/>
    <property type="match status" value="1"/>
</dbReference>
<dbReference type="EMBL" id="FXZK01000002">
    <property type="protein sequence ID" value="SMY07431.1"/>
    <property type="molecule type" value="Genomic_DNA"/>
</dbReference>
<evidence type="ECO:0000313" key="2">
    <source>
        <dbReference type="EMBL" id="SMY07431.1"/>
    </source>
</evidence>
<proteinExistence type="predicted"/>
<dbReference type="OrthoDB" id="9803142at2"/>
<dbReference type="InterPro" id="IPR037523">
    <property type="entry name" value="VOC_core"/>
</dbReference>
<dbReference type="GO" id="GO:0018577">
    <property type="term" value="F:catechol 2,3-dioxygenase activity"/>
    <property type="evidence" value="ECO:0007669"/>
    <property type="project" value="UniProtKB-EC"/>
</dbReference>
<organism evidence="2 3">
    <name type="scientific">Flavimaricola marinus</name>
    <dbReference type="NCBI Taxonomy" id="1819565"/>
    <lineage>
        <taxon>Bacteria</taxon>
        <taxon>Pseudomonadati</taxon>
        <taxon>Pseudomonadota</taxon>
        <taxon>Alphaproteobacteria</taxon>
        <taxon>Rhodobacterales</taxon>
        <taxon>Paracoccaceae</taxon>
        <taxon>Flavimaricola</taxon>
    </lineage>
</organism>
<dbReference type="Gene3D" id="3.10.180.10">
    <property type="entry name" value="2,3-Dihydroxybiphenyl 1,2-Dioxygenase, domain 1"/>
    <property type="match status" value="2"/>
</dbReference>
<feature type="domain" description="VOC" evidence="1">
    <location>
        <begin position="7"/>
        <end position="118"/>
    </location>
</feature>
<protein>
    <submittedName>
        <fullName evidence="2">Metapyrocatechase</fullName>
        <ecNumber evidence="2">1.13.11.2</ecNumber>
    </submittedName>
</protein>
<keyword evidence="2" id="KW-0560">Oxidoreductase</keyword>
<dbReference type="InterPro" id="IPR004360">
    <property type="entry name" value="Glyas_Fos-R_dOase_dom"/>
</dbReference>
<dbReference type="PROSITE" id="PS51819">
    <property type="entry name" value="VOC"/>
    <property type="match status" value="2"/>
</dbReference>
<reference evidence="2 3" key="1">
    <citation type="submission" date="2017-05" db="EMBL/GenBank/DDBJ databases">
        <authorList>
            <person name="Song R."/>
            <person name="Chenine A.L."/>
            <person name="Ruprecht R.M."/>
        </authorList>
    </citation>
    <scope>NUCLEOTIDE SEQUENCE [LARGE SCALE GENOMIC DNA]</scope>
    <source>
        <strain evidence="2 3">CECT 8899</strain>
    </source>
</reference>
<evidence type="ECO:0000259" key="1">
    <source>
        <dbReference type="PROSITE" id="PS51819"/>
    </source>
</evidence>
<dbReference type="AlphaFoldDB" id="A0A238LCU0"/>
<dbReference type="EC" id="1.13.11.2" evidence="2"/>
<accession>A0A238LCU0</accession>
<keyword evidence="3" id="KW-1185">Reference proteome</keyword>
<feature type="domain" description="VOC" evidence="1">
    <location>
        <begin position="137"/>
        <end position="251"/>
    </location>
</feature>
<dbReference type="RefSeq" id="WP_093991635.1">
    <property type="nucleotide sequence ID" value="NZ_FXZK01000002.1"/>
</dbReference>
<dbReference type="Pfam" id="PF00903">
    <property type="entry name" value="Glyoxalase"/>
    <property type="match status" value="1"/>
</dbReference>
<name>A0A238LCU0_9RHOB</name>
<sequence length="302" mass="33429">MSYLVNALGHVQLNVIDVDALVEESIAILGLHVTRELDGSVWLSSNGRQAELVLHKSSENSIRSLGFDAVSEAAVAEAAERVEAAGCRLVSTEPTLECCVKGMSFVTPQGHTFEVHSPIADETYGRRHASVGISPLRLDHANITSPEPAETRRHMEQIMGLRLSERMVDDGLSWMRGANRLHHILGIVRGPTGLHHYSWEVSEFSDYCRLGDLLDTRDKMIVWGPGRHRPGDNTYAYYVDACGAMVECAGGMAFIHDDDRYEPNIITALKRPENVRVMNVWGEPAPAPWLAHKFPWAKPADA</sequence>
<dbReference type="Proteomes" id="UP000201613">
    <property type="component" value="Unassembled WGS sequence"/>
</dbReference>
<evidence type="ECO:0000313" key="3">
    <source>
        <dbReference type="Proteomes" id="UP000201613"/>
    </source>
</evidence>